<evidence type="ECO:0000256" key="2">
    <source>
        <dbReference type="ARBA" id="ARBA00022448"/>
    </source>
</evidence>
<dbReference type="SUPFAM" id="SSF161098">
    <property type="entry name" value="MetI-like"/>
    <property type="match status" value="1"/>
</dbReference>
<dbReference type="InterPro" id="IPR000515">
    <property type="entry name" value="MetI-like"/>
</dbReference>
<dbReference type="GO" id="GO:0031460">
    <property type="term" value="P:glycine betaine transport"/>
    <property type="evidence" value="ECO:0007669"/>
    <property type="project" value="TreeGrafter"/>
</dbReference>
<feature type="transmembrane region" description="Helical" evidence="6">
    <location>
        <begin position="55"/>
        <end position="82"/>
    </location>
</feature>
<dbReference type="AlphaFoldDB" id="A0A9W6RYA4"/>
<keyword evidence="4 6" id="KW-1133">Transmembrane helix</keyword>
<comment type="subcellular location">
    <subcellularLocation>
        <location evidence="6">Cell membrane</location>
        <topology evidence="6">Multi-pass membrane protein</topology>
    </subcellularLocation>
    <subcellularLocation>
        <location evidence="1">Membrane</location>
        <topology evidence="1">Multi-pass membrane protein</topology>
    </subcellularLocation>
</comment>
<dbReference type="InterPro" id="IPR035906">
    <property type="entry name" value="MetI-like_sf"/>
</dbReference>
<protein>
    <submittedName>
        <fullName evidence="8">Choline ABC transporter permease</fullName>
    </submittedName>
</protein>
<keyword evidence="2 6" id="KW-0813">Transport</keyword>
<evidence type="ECO:0000256" key="1">
    <source>
        <dbReference type="ARBA" id="ARBA00004141"/>
    </source>
</evidence>
<comment type="similarity">
    <text evidence="6">Belongs to the binding-protein-dependent transport system permease family.</text>
</comment>
<sequence length="223" mass="23116">MNTFLDSFTFMGGHLGLLLGKAWSHLVLSAAAFAVALVIAAPLGIWLGHRRRGGFIAISVSNVGRALPSLALIAIFLGLLGIGFTNVLVALVIMAVPPILTNAYLAVEQVDPDLVRAARGMGLTPWQILFRIELPLALPVLFTGIRIAVVYVISSATLAAVAGGGGLGDIILNQVAYGLSGVIAAALWVAVLALVADALLGMVRKLLTPRGVRHLGNDGASSR</sequence>
<evidence type="ECO:0000256" key="6">
    <source>
        <dbReference type="RuleBase" id="RU363032"/>
    </source>
</evidence>
<accession>A0A9W6RYA4</accession>
<dbReference type="RefSeq" id="WP_285565973.1">
    <property type="nucleotide sequence ID" value="NZ_BSTK01000001.1"/>
</dbReference>
<proteinExistence type="inferred from homology"/>
<dbReference type="EMBL" id="BSTK01000001">
    <property type="protein sequence ID" value="GLY82322.1"/>
    <property type="molecule type" value="Genomic_DNA"/>
</dbReference>
<dbReference type="PROSITE" id="PS50928">
    <property type="entry name" value="ABC_TM1"/>
    <property type="match status" value="1"/>
</dbReference>
<keyword evidence="5 6" id="KW-0472">Membrane</keyword>
<feature type="transmembrane region" description="Helical" evidence="6">
    <location>
        <begin position="128"/>
        <end position="154"/>
    </location>
</feature>
<dbReference type="Proteomes" id="UP001165074">
    <property type="component" value="Unassembled WGS sequence"/>
</dbReference>
<evidence type="ECO:0000313" key="8">
    <source>
        <dbReference type="EMBL" id="GLY82322.1"/>
    </source>
</evidence>
<evidence type="ECO:0000256" key="5">
    <source>
        <dbReference type="ARBA" id="ARBA00023136"/>
    </source>
</evidence>
<dbReference type="Pfam" id="PF00528">
    <property type="entry name" value="BPD_transp_1"/>
    <property type="match status" value="1"/>
</dbReference>
<dbReference type="GO" id="GO:0055085">
    <property type="term" value="P:transmembrane transport"/>
    <property type="evidence" value="ECO:0007669"/>
    <property type="project" value="InterPro"/>
</dbReference>
<feature type="transmembrane region" description="Helical" evidence="6">
    <location>
        <begin position="26"/>
        <end position="48"/>
    </location>
</feature>
<dbReference type="PANTHER" id="PTHR30177:SF33">
    <property type="entry name" value="POSSIBLE OSMOPROTECTANT (GLYCINE BETAINE_CARNITINE_CHOLINE_L-PROLINE) TRANSPORT INTEGRAL MEMBRANE PROTEIN ABC TRANSPORTER PROZ"/>
    <property type="match status" value="1"/>
</dbReference>
<dbReference type="Gene3D" id="1.10.3720.10">
    <property type="entry name" value="MetI-like"/>
    <property type="match status" value="1"/>
</dbReference>
<keyword evidence="9" id="KW-1185">Reference proteome</keyword>
<feature type="domain" description="ABC transmembrane type-1" evidence="7">
    <location>
        <begin position="22"/>
        <end position="200"/>
    </location>
</feature>
<dbReference type="GO" id="GO:0005886">
    <property type="term" value="C:plasma membrane"/>
    <property type="evidence" value="ECO:0007669"/>
    <property type="project" value="UniProtKB-SubCell"/>
</dbReference>
<evidence type="ECO:0000259" key="7">
    <source>
        <dbReference type="PROSITE" id="PS50928"/>
    </source>
</evidence>
<dbReference type="CDD" id="cd06261">
    <property type="entry name" value="TM_PBP2"/>
    <property type="match status" value="1"/>
</dbReference>
<name>A0A9W6RYA4_9ACTN</name>
<organism evidence="8 9">
    <name type="scientific">Actinoallomurus iriomotensis</name>
    <dbReference type="NCBI Taxonomy" id="478107"/>
    <lineage>
        <taxon>Bacteria</taxon>
        <taxon>Bacillati</taxon>
        <taxon>Actinomycetota</taxon>
        <taxon>Actinomycetes</taxon>
        <taxon>Streptosporangiales</taxon>
        <taxon>Thermomonosporaceae</taxon>
        <taxon>Actinoallomurus</taxon>
    </lineage>
</organism>
<gene>
    <name evidence="8" type="ORF">Airi02_002540</name>
</gene>
<evidence type="ECO:0000256" key="3">
    <source>
        <dbReference type="ARBA" id="ARBA00022692"/>
    </source>
</evidence>
<keyword evidence="3 6" id="KW-0812">Transmembrane</keyword>
<dbReference type="PANTHER" id="PTHR30177">
    <property type="entry name" value="GLYCINE BETAINE/L-PROLINE TRANSPORT SYSTEM PERMEASE PROTEIN PROW"/>
    <property type="match status" value="1"/>
</dbReference>
<comment type="caution">
    <text evidence="8">The sequence shown here is derived from an EMBL/GenBank/DDBJ whole genome shotgun (WGS) entry which is preliminary data.</text>
</comment>
<dbReference type="InterPro" id="IPR051204">
    <property type="entry name" value="ABC_transp_perm/SBD"/>
</dbReference>
<feature type="transmembrane region" description="Helical" evidence="6">
    <location>
        <begin position="174"/>
        <end position="200"/>
    </location>
</feature>
<evidence type="ECO:0000256" key="4">
    <source>
        <dbReference type="ARBA" id="ARBA00022989"/>
    </source>
</evidence>
<reference evidence="8" key="1">
    <citation type="submission" date="2023-03" db="EMBL/GenBank/DDBJ databases">
        <title>Actinoallomurus iriomotensis NBRC 103684.</title>
        <authorList>
            <person name="Ichikawa N."/>
            <person name="Sato H."/>
            <person name="Tonouchi N."/>
        </authorList>
    </citation>
    <scope>NUCLEOTIDE SEQUENCE</scope>
    <source>
        <strain evidence="8">NBRC 103684</strain>
    </source>
</reference>
<evidence type="ECO:0000313" key="9">
    <source>
        <dbReference type="Proteomes" id="UP001165074"/>
    </source>
</evidence>